<evidence type="ECO:0000313" key="4">
    <source>
        <dbReference type="EMBL" id="KAK4360404.1"/>
    </source>
</evidence>
<feature type="region of interest" description="Disordered" evidence="3">
    <location>
        <begin position="156"/>
        <end position="191"/>
    </location>
</feature>
<evidence type="ECO:0000313" key="5">
    <source>
        <dbReference type="Proteomes" id="UP001291623"/>
    </source>
</evidence>
<dbReference type="PANTHER" id="PTHR11782:SF124">
    <property type="entry name" value="APYRASE-LIKE"/>
    <property type="match status" value="1"/>
</dbReference>
<dbReference type="EMBL" id="JAVYJV010000010">
    <property type="protein sequence ID" value="KAK4360404.1"/>
    <property type="molecule type" value="Genomic_DNA"/>
</dbReference>
<comment type="caution">
    <text evidence="4">The sequence shown here is derived from an EMBL/GenBank/DDBJ whole genome shotgun (WGS) entry which is preliminary data.</text>
</comment>
<dbReference type="InterPro" id="IPR000407">
    <property type="entry name" value="GDA1_CD39_NTPase"/>
</dbReference>
<dbReference type="PANTHER" id="PTHR11782">
    <property type="entry name" value="ADENOSINE/GUANOSINE DIPHOSPHATASE"/>
    <property type="match status" value="1"/>
</dbReference>
<proteinExistence type="inferred from homology"/>
<dbReference type="Proteomes" id="UP001291623">
    <property type="component" value="Unassembled WGS sequence"/>
</dbReference>
<organism evidence="4 5">
    <name type="scientific">Anisodus tanguticus</name>
    <dbReference type="NCBI Taxonomy" id="243964"/>
    <lineage>
        <taxon>Eukaryota</taxon>
        <taxon>Viridiplantae</taxon>
        <taxon>Streptophyta</taxon>
        <taxon>Embryophyta</taxon>
        <taxon>Tracheophyta</taxon>
        <taxon>Spermatophyta</taxon>
        <taxon>Magnoliopsida</taxon>
        <taxon>eudicotyledons</taxon>
        <taxon>Gunneridae</taxon>
        <taxon>Pentapetalae</taxon>
        <taxon>asterids</taxon>
        <taxon>lamiids</taxon>
        <taxon>Solanales</taxon>
        <taxon>Solanaceae</taxon>
        <taxon>Solanoideae</taxon>
        <taxon>Hyoscyameae</taxon>
        <taxon>Anisodus</taxon>
    </lineage>
</organism>
<reference evidence="4" key="1">
    <citation type="submission" date="2023-12" db="EMBL/GenBank/DDBJ databases">
        <title>Genome assembly of Anisodus tanguticus.</title>
        <authorList>
            <person name="Wang Y.-J."/>
        </authorList>
    </citation>
    <scope>NUCLEOTIDE SEQUENCE</scope>
    <source>
        <strain evidence="4">KB-2021</strain>
        <tissue evidence="4">Leaf</tissue>
    </source>
</reference>
<dbReference type="Pfam" id="PF01150">
    <property type="entry name" value="GDA1_CD39"/>
    <property type="match status" value="1"/>
</dbReference>
<evidence type="ECO:0000256" key="1">
    <source>
        <dbReference type="ARBA" id="ARBA00009283"/>
    </source>
</evidence>
<dbReference type="GO" id="GO:0017110">
    <property type="term" value="F:nucleoside diphosphate phosphatase activity"/>
    <property type="evidence" value="ECO:0007669"/>
    <property type="project" value="TreeGrafter"/>
</dbReference>
<dbReference type="Gene3D" id="3.30.420.40">
    <property type="match status" value="1"/>
</dbReference>
<evidence type="ECO:0000256" key="2">
    <source>
        <dbReference type="ARBA" id="ARBA00022801"/>
    </source>
</evidence>
<evidence type="ECO:0000256" key="3">
    <source>
        <dbReference type="SAM" id="MobiDB-lite"/>
    </source>
</evidence>
<dbReference type="AlphaFoldDB" id="A0AAE1RXA2"/>
<keyword evidence="2" id="KW-0378">Hydrolase</keyword>
<sequence>MSSETPWSRISTYFNKLWGTIMPSTLGLKRRTPPVAIQMVIEQERLVKNQQETMICVCPMMLPHYALIGLLKKALINPGLSSYGNDPKGGALSLKPLLDKAEAVVPKDLQPETPLKLGATAGLRLLKGDAAVKILKASNDTPENVVGIGRSVARSDTKGRQSYSVRRNRNDGVGGFGEMRDKRSNEPYPNRKNQRSLMLAARWPDLKQKKRKGVRVAPSGEETMMGVGGFGEMRDKWSNEIIKEGHIRLKWKMICDTYACVEIYRFWLLVRPYERLVGGMQRVFKSWWEQFVLLWGRTL</sequence>
<comment type="similarity">
    <text evidence="1">Belongs to the GDA1/CD39 NTPase family.</text>
</comment>
<gene>
    <name evidence="4" type="ORF">RND71_019356</name>
</gene>
<name>A0AAE1RXA2_9SOLA</name>
<dbReference type="GO" id="GO:0009134">
    <property type="term" value="P:nucleoside diphosphate catabolic process"/>
    <property type="evidence" value="ECO:0007669"/>
    <property type="project" value="TreeGrafter"/>
</dbReference>
<keyword evidence="5" id="KW-1185">Reference proteome</keyword>
<protein>
    <submittedName>
        <fullName evidence="4">Uncharacterized protein</fullName>
    </submittedName>
</protein>
<accession>A0AAE1RXA2</accession>
<dbReference type="GO" id="GO:0016020">
    <property type="term" value="C:membrane"/>
    <property type="evidence" value="ECO:0007669"/>
    <property type="project" value="TreeGrafter"/>
</dbReference>